<dbReference type="InterPro" id="IPR011989">
    <property type="entry name" value="ARM-like"/>
</dbReference>
<accession>A0AAD2FNX4</accession>
<dbReference type="SUPFAM" id="SSF48371">
    <property type="entry name" value="ARM repeat"/>
    <property type="match status" value="1"/>
</dbReference>
<evidence type="ECO:0000313" key="3">
    <source>
        <dbReference type="Proteomes" id="UP001295423"/>
    </source>
</evidence>
<sequence length="270" mass="30143">MIKGQRASLLVLEEEDNDLSDLDEPAPSCAGTTRTPSHDSADIYHNLHGRHHGHQQHPPEQYPTRPSPPRRRALNFLERAISSRLVTFFTCQDSTAQAYFQDAIQEKAPVAVVRTMRQFPHQSRMQRMGISSLNEMAKDSWAAKEKVVEALGVEAILKAMRLHPKDCGVHQVACQCLYTLTAGDIPKTLMEKGVVAAILQTMIHHSDDEDVLPPACDCLLALTDMEDSTALEMLRSRLGGVELAKLEHKYRGKNGEISKKAGEILKRLYV</sequence>
<evidence type="ECO:0000313" key="2">
    <source>
        <dbReference type="EMBL" id="CAJ1947909.1"/>
    </source>
</evidence>
<reference evidence="2" key="1">
    <citation type="submission" date="2023-08" db="EMBL/GenBank/DDBJ databases">
        <authorList>
            <person name="Audoor S."/>
            <person name="Bilcke G."/>
        </authorList>
    </citation>
    <scope>NUCLEOTIDE SEQUENCE</scope>
</reference>
<dbReference type="EMBL" id="CAKOGP040001736">
    <property type="protein sequence ID" value="CAJ1947909.1"/>
    <property type="molecule type" value="Genomic_DNA"/>
</dbReference>
<proteinExistence type="predicted"/>
<feature type="region of interest" description="Disordered" evidence="1">
    <location>
        <begin position="15"/>
        <end position="70"/>
    </location>
</feature>
<dbReference type="AlphaFoldDB" id="A0AAD2FNX4"/>
<feature type="compositionally biased region" description="Acidic residues" evidence="1">
    <location>
        <begin position="15"/>
        <end position="24"/>
    </location>
</feature>
<dbReference type="Gene3D" id="1.25.10.10">
    <property type="entry name" value="Leucine-rich Repeat Variant"/>
    <property type="match status" value="1"/>
</dbReference>
<name>A0AAD2FNX4_9STRA</name>
<organism evidence="2 3">
    <name type="scientific">Cylindrotheca closterium</name>
    <dbReference type="NCBI Taxonomy" id="2856"/>
    <lineage>
        <taxon>Eukaryota</taxon>
        <taxon>Sar</taxon>
        <taxon>Stramenopiles</taxon>
        <taxon>Ochrophyta</taxon>
        <taxon>Bacillariophyta</taxon>
        <taxon>Bacillariophyceae</taxon>
        <taxon>Bacillariophycidae</taxon>
        <taxon>Bacillariales</taxon>
        <taxon>Bacillariaceae</taxon>
        <taxon>Cylindrotheca</taxon>
    </lineage>
</organism>
<gene>
    <name evidence="2" type="ORF">CYCCA115_LOCUS11369</name>
</gene>
<comment type="caution">
    <text evidence="2">The sequence shown here is derived from an EMBL/GenBank/DDBJ whole genome shotgun (WGS) entry which is preliminary data.</text>
</comment>
<dbReference type="InterPro" id="IPR016024">
    <property type="entry name" value="ARM-type_fold"/>
</dbReference>
<evidence type="ECO:0000256" key="1">
    <source>
        <dbReference type="SAM" id="MobiDB-lite"/>
    </source>
</evidence>
<dbReference type="Proteomes" id="UP001295423">
    <property type="component" value="Unassembled WGS sequence"/>
</dbReference>
<protein>
    <submittedName>
        <fullName evidence="2">Uncharacterized protein</fullName>
    </submittedName>
</protein>
<keyword evidence="3" id="KW-1185">Reference proteome</keyword>